<evidence type="ECO:0000256" key="3">
    <source>
        <dbReference type="ARBA" id="ARBA00023002"/>
    </source>
</evidence>
<reference evidence="6" key="1">
    <citation type="journal article" date="2004" name="Environ. Microbiol.">
        <title>The genome of Desulfotalea psychrophila, a sulfate-reducing bacterium from permanently cold Arctic sediments.</title>
        <authorList>
            <person name="Rabus R."/>
            <person name="Ruepp A."/>
            <person name="Frickey T."/>
            <person name="Rattei T."/>
            <person name="Fartmann B."/>
            <person name="Stark M."/>
            <person name="Bauer M."/>
            <person name="Zibat A."/>
            <person name="Lombardot T."/>
            <person name="Becker I."/>
            <person name="Amann J."/>
            <person name="Gellner K."/>
            <person name="Teeling H."/>
            <person name="Leuschner W.D."/>
            <person name="Gloeckner F.-O."/>
            <person name="Lupas A.N."/>
            <person name="Amann R."/>
            <person name="Klenk H.-P."/>
        </authorList>
    </citation>
    <scope>NUCLEOTIDE SEQUENCE [LARGE SCALE GENOMIC DNA]</scope>
    <source>
        <strain evidence="6">DSM 12343 / LSv54</strain>
    </source>
</reference>
<name>Q6AP90_DESPS</name>
<dbReference type="NCBIfam" id="TIGR02061">
    <property type="entry name" value="aprA"/>
    <property type="match status" value="1"/>
</dbReference>
<dbReference type="PIRSF" id="PIRSF000171">
    <property type="entry name" value="SDHA_APRA_LASPO"/>
    <property type="match status" value="1"/>
</dbReference>
<dbReference type="PANTHER" id="PTHR11632:SF51">
    <property type="entry name" value="SUCCINATE DEHYDROGENASE [UBIQUINONE] FLAVOPROTEIN SUBUNIT, MITOCHONDRIAL"/>
    <property type="match status" value="1"/>
</dbReference>
<gene>
    <name evidence="5" type="ordered locus">DP1105</name>
</gene>
<dbReference type="SUPFAM" id="SSF51905">
    <property type="entry name" value="FAD/NAD(P)-binding domain"/>
    <property type="match status" value="1"/>
</dbReference>
<dbReference type="InterPro" id="IPR011803">
    <property type="entry name" value="AprA"/>
</dbReference>
<keyword evidence="3" id="KW-0560">Oxidoreductase</keyword>
<evidence type="ECO:0000259" key="4">
    <source>
        <dbReference type="Pfam" id="PF00890"/>
    </source>
</evidence>
<dbReference type="GO" id="GO:0050660">
    <property type="term" value="F:flavin adenine dinucleotide binding"/>
    <property type="evidence" value="ECO:0007669"/>
    <property type="project" value="TreeGrafter"/>
</dbReference>
<dbReference type="AlphaFoldDB" id="Q6AP90"/>
<evidence type="ECO:0000313" key="5">
    <source>
        <dbReference type="EMBL" id="CAG35834.1"/>
    </source>
</evidence>
<dbReference type="GO" id="GO:0009061">
    <property type="term" value="P:anaerobic respiration"/>
    <property type="evidence" value="ECO:0007669"/>
    <property type="project" value="TreeGrafter"/>
</dbReference>
<accession>Q6AP90</accession>
<dbReference type="Gene3D" id="3.90.700.10">
    <property type="entry name" value="Succinate dehydrogenase/fumarate reductase flavoprotein, catalytic domain"/>
    <property type="match status" value="1"/>
</dbReference>
<dbReference type="GO" id="GO:0005886">
    <property type="term" value="C:plasma membrane"/>
    <property type="evidence" value="ECO:0007669"/>
    <property type="project" value="TreeGrafter"/>
</dbReference>
<protein>
    <submittedName>
        <fullName evidence="5">Probable adenylyl-sulphate reductase, alpha subunit (AprA)</fullName>
    </submittedName>
</protein>
<proteinExistence type="predicted"/>
<dbReference type="Pfam" id="PF00890">
    <property type="entry name" value="FAD_binding_2"/>
    <property type="match status" value="1"/>
</dbReference>
<evidence type="ECO:0000313" key="6">
    <source>
        <dbReference type="Proteomes" id="UP000000602"/>
    </source>
</evidence>
<dbReference type="KEGG" id="dps:DP1105"/>
<dbReference type="SUPFAM" id="SSF46977">
    <property type="entry name" value="Succinate dehydrogenase/fumarate reductase flavoprotein C-terminal domain"/>
    <property type="match status" value="1"/>
</dbReference>
<dbReference type="GO" id="GO:0009055">
    <property type="term" value="F:electron transfer activity"/>
    <property type="evidence" value="ECO:0007669"/>
    <property type="project" value="TreeGrafter"/>
</dbReference>
<dbReference type="HOGENOM" id="CLU_014312_8_3_7"/>
<keyword evidence="6" id="KW-1185">Reference proteome</keyword>
<dbReference type="PANTHER" id="PTHR11632">
    <property type="entry name" value="SUCCINATE DEHYDROGENASE 2 FLAVOPROTEIN SUBUNIT"/>
    <property type="match status" value="1"/>
</dbReference>
<organism evidence="5 6">
    <name type="scientific">Desulfotalea psychrophila (strain LSv54 / DSM 12343)</name>
    <dbReference type="NCBI Taxonomy" id="177439"/>
    <lineage>
        <taxon>Bacteria</taxon>
        <taxon>Pseudomonadati</taxon>
        <taxon>Thermodesulfobacteriota</taxon>
        <taxon>Desulfobulbia</taxon>
        <taxon>Desulfobulbales</taxon>
        <taxon>Desulfocapsaceae</taxon>
        <taxon>Desulfotalea</taxon>
    </lineage>
</organism>
<dbReference type="STRING" id="177439.DP1105"/>
<dbReference type="GO" id="GO:0000104">
    <property type="term" value="F:succinate dehydrogenase activity"/>
    <property type="evidence" value="ECO:0007669"/>
    <property type="project" value="TreeGrafter"/>
</dbReference>
<feature type="domain" description="FAD-dependent oxidoreductase 2 FAD-binding" evidence="4">
    <location>
        <begin position="27"/>
        <end position="267"/>
    </location>
</feature>
<dbReference type="InterPro" id="IPR027477">
    <property type="entry name" value="Succ_DH/fumarate_Rdtase_cat_sf"/>
</dbReference>
<dbReference type="SUPFAM" id="SSF56425">
    <property type="entry name" value="Succinate dehydrogenase/fumarate reductase flavoprotein, catalytic domain"/>
    <property type="match status" value="1"/>
</dbReference>
<dbReference type="InterPro" id="IPR003953">
    <property type="entry name" value="FAD-dep_OxRdtase_2_FAD-bd"/>
</dbReference>
<evidence type="ECO:0000256" key="1">
    <source>
        <dbReference type="ARBA" id="ARBA00001974"/>
    </source>
</evidence>
<sequence>MNMALPNKPKGEILAVVDPEIVEHDIDVLIVGGGMAACGTAFEIKKWAPADLKIMLVDKAALERSGAVAQGLSAINTYIGENKIEDYVKMVRNDLMGVVREDLIYDCGRHVDESVKLFEEWGLPVWKKDAAGDNLDGSKPAASLREGGTPVRTGKWQIMINGESYKPIVAEPAATALGADNILERVFIVKLLLDKNKPNQIAGAAGFSTRDNTVHIFRCKAAMVACGGAVNIFRPRSTGEGKGRAWYPVWNAGSTYTMCAQVGATLTMIENRFTPARFKDGYGPVGAWFLLFKAKVANGLGEYYAMGDSAKEELAQFMPYGASPVTPTCLRNHLMIKELKEGRGPIYMATDVALNAFLDERKEAGLDDKSLKKFWKHLESEAWEDFLDMSVGQAGLWAGMNIEPEKVGSEIMPTEPYMLGSHSGCCGIWTSGPDEAWVPEVANESRSHKYKWGYNRMTTVDGLFTAGDGVGASGHKFSSGSHAEGRIAAKQMVKFCRDNDFTPELMQTPQEIADEIYAPVRLYNEHVGASTAADVNPNYCKPAGLMMRLMKATDEYGGGVATYYMTSGKLLNICLDLLLLLREDADKMAAGDLHELLRCWENYHRIWCVETHIRHIEFRKESRYPGFYYRSDFPNVDDENWKCFVNSTFNPETKEWLCEKVECLNIIETEPWL</sequence>
<dbReference type="eggNOG" id="COG1053">
    <property type="taxonomic scope" value="Bacteria"/>
</dbReference>
<dbReference type="EMBL" id="CR522870">
    <property type="protein sequence ID" value="CAG35834.1"/>
    <property type="molecule type" value="Genomic_DNA"/>
</dbReference>
<comment type="cofactor">
    <cofactor evidence="1">
        <name>FAD</name>
        <dbReference type="ChEBI" id="CHEBI:57692"/>
    </cofactor>
</comment>
<dbReference type="InterPro" id="IPR036188">
    <property type="entry name" value="FAD/NAD-bd_sf"/>
</dbReference>
<dbReference type="Gene3D" id="3.50.50.60">
    <property type="entry name" value="FAD/NAD(P)-binding domain"/>
    <property type="match status" value="1"/>
</dbReference>
<dbReference type="InterPro" id="IPR037099">
    <property type="entry name" value="Fum_R/Succ_DH_flav-like_C_sf"/>
</dbReference>
<keyword evidence="2" id="KW-0285">Flavoprotein</keyword>
<dbReference type="InterPro" id="IPR030664">
    <property type="entry name" value="SdhA/FrdA/AprA"/>
</dbReference>
<evidence type="ECO:0000256" key="2">
    <source>
        <dbReference type="ARBA" id="ARBA00022630"/>
    </source>
</evidence>
<dbReference type="Proteomes" id="UP000000602">
    <property type="component" value="Chromosome"/>
</dbReference>